<evidence type="ECO:0000256" key="1">
    <source>
        <dbReference type="SAM" id="MobiDB-lite"/>
    </source>
</evidence>
<dbReference type="AlphaFoldDB" id="E3QBN7"/>
<feature type="compositionally biased region" description="Polar residues" evidence="1">
    <location>
        <begin position="75"/>
        <end position="90"/>
    </location>
</feature>
<proteinExistence type="predicted"/>
<reference evidence="3" key="1">
    <citation type="journal article" date="2012" name="Nat. Genet.">
        <title>Lifestyle transitions in plant pathogenic Colletotrichum fungi deciphered by genome and transcriptome analyses.</title>
        <authorList>
            <person name="O'Connell R.J."/>
            <person name="Thon M.R."/>
            <person name="Hacquard S."/>
            <person name="Amyotte S.G."/>
            <person name="Kleemann J."/>
            <person name="Torres M.F."/>
            <person name="Damm U."/>
            <person name="Buiate E.A."/>
            <person name="Epstein L."/>
            <person name="Alkan N."/>
            <person name="Altmueller J."/>
            <person name="Alvarado-Balderrama L."/>
            <person name="Bauser C.A."/>
            <person name="Becker C."/>
            <person name="Birren B.W."/>
            <person name="Chen Z."/>
            <person name="Choi J."/>
            <person name="Crouch J.A."/>
            <person name="Duvick J.P."/>
            <person name="Farman M.A."/>
            <person name="Gan P."/>
            <person name="Heiman D."/>
            <person name="Henrissat B."/>
            <person name="Howard R.J."/>
            <person name="Kabbage M."/>
            <person name="Koch C."/>
            <person name="Kracher B."/>
            <person name="Kubo Y."/>
            <person name="Law A.D."/>
            <person name="Lebrun M.-H."/>
            <person name="Lee Y.-H."/>
            <person name="Miyara I."/>
            <person name="Moore N."/>
            <person name="Neumann U."/>
            <person name="Nordstroem K."/>
            <person name="Panaccione D.G."/>
            <person name="Panstruga R."/>
            <person name="Place M."/>
            <person name="Proctor R.H."/>
            <person name="Prusky D."/>
            <person name="Rech G."/>
            <person name="Reinhardt R."/>
            <person name="Rollins J.A."/>
            <person name="Rounsley S."/>
            <person name="Schardl C.L."/>
            <person name="Schwartz D.C."/>
            <person name="Shenoy N."/>
            <person name="Shirasu K."/>
            <person name="Sikhakolli U.R."/>
            <person name="Stueber K."/>
            <person name="Sukno S.A."/>
            <person name="Sweigard J.A."/>
            <person name="Takano Y."/>
            <person name="Takahara H."/>
            <person name="Trail F."/>
            <person name="van der Does H.C."/>
            <person name="Voll L.M."/>
            <person name="Will I."/>
            <person name="Young S."/>
            <person name="Zeng Q."/>
            <person name="Zhang J."/>
            <person name="Zhou S."/>
            <person name="Dickman M.B."/>
            <person name="Schulze-Lefert P."/>
            <person name="Ver Loren van Themaat E."/>
            <person name="Ma L.-J."/>
            <person name="Vaillancourt L.J."/>
        </authorList>
    </citation>
    <scope>NUCLEOTIDE SEQUENCE [LARGE SCALE GENOMIC DNA]</scope>
    <source>
        <strain evidence="3">M1.001 / M2 / FGSC 10212</strain>
    </source>
</reference>
<evidence type="ECO:0000313" key="3">
    <source>
        <dbReference type="Proteomes" id="UP000008782"/>
    </source>
</evidence>
<dbReference type="VEuPathDB" id="FungiDB:GLRG_03520"/>
<evidence type="ECO:0000313" key="2">
    <source>
        <dbReference type="EMBL" id="EFQ28376.1"/>
    </source>
</evidence>
<dbReference type="Proteomes" id="UP000008782">
    <property type="component" value="Unassembled WGS sequence"/>
</dbReference>
<dbReference type="OrthoDB" id="73875at2759"/>
<dbReference type="STRING" id="645133.E3QBN7"/>
<gene>
    <name evidence="2" type="ORF">GLRG_03520</name>
</gene>
<dbReference type="HOGENOM" id="CLU_2196764_0_0_1"/>
<dbReference type="RefSeq" id="XP_008092396.1">
    <property type="nucleotide sequence ID" value="XM_008094205.1"/>
</dbReference>
<sequence>MAIDAALTIKHAYDSDHDPAGAFDFWLSPCGNHDLAPEDIRKVYGIVADVSGAITGWRAPKNIPKGSGRKDDKANPTNRPSASVKPTKTADNCKRQAAGTRGDSLDSS</sequence>
<accession>E3QBN7</accession>
<name>E3QBN7_COLGM</name>
<protein>
    <submittedName>
        <fullName evidence="2">Uncharacterized protein</fullName>
    </submittedName>
</protein>
<feature type="region of interest" description="Disordered" evidence="1">
    <location>
        <begin position="57"/>
        <end position="108"/>
    </location>
</feature>
<keyword evidence="3" id="KW-1185">Reference proteome</keyword>
<dbReference type="GeneID" id="24408885"/>
<dbReference type="EMBL" id="GG697340">
    <property type="protein sequence ID" value="EFQ28376.1"/>
    <property type="molecule type" value="Genomic_DNA"/>
</dbReference>
<organism evidence="3">
    <name type="scientific">Colletotrichum graminicola (strain M1.001 / M2 / FGSC 10212)</name>
    <name type="common">Maize anthracnose fungus</name>
    <name type="synonym">Glomerella graminicola</name>
    <dbReference type="NCBI Taxonomy" id="645133"/>
    <lineage>
        <taxon>Eukaryota</taxon>
        <taxon>Fungi</taxon>
        <taxon>Dikarya</taxon>
        <taxon>Ascomycota</taxon>
        <taxon>Pezizomycotina</taxon>
        <taxon>Sordariomycetes</taxon>
        <taxon>Hypocreomycetidae</taxon>
        <taxon>Glomerellales</taxon>
        <taxon>Glomerellaceae</taxon>
        <taxon>Colletotrichum</taxon>
        <taxon>Colletotrichum graminicola species complex</taxon>
    </lineage>
</organism>